<dbReference type="InterPro" id="IPR051082">
    <property type="entry name" value="Pentapeptide-BTB/POZ_domain"/>
</dbReference>
<protein>
    <submittedName>
        <fullName evidence="3">Pentapeptide repeat protein</fullName>
    </submittedName>
</protein>
<dbReference type="Gene3D" id="2.160.20.80">
    <property type="entry name" value="E3 ubiquitin-protein ligase SopA"/>
    <property type="match status" value="1"/>
</dbReference>
<reference evidence="3" key="1">
    <citation type="submission" date="2009-01" db="EMBL/GenBank/DDBJ databases">
        <title>Complete sequence of chromosome Cyanothece sp. PCC 7425.</title>
        <authorList>
            <consortium name="US DOE Joint Genome Institute"/>
            <person name="Lucas S."/>
            <person name="Copeland A."/>
            <person name="Lapidus A."/>
            <person name="Glavina del Rio T."/>
            <person name="Dalin E."/>
            <person name="Tice H."/>
            <person name="Bruce D."/>
            <person name="Goodwin L."/>
            <person name="Pitluck S."/>
            <person name="Sims D."/>
            <person name="Meineke L."/>
            <person name="Brettin T."/>
            <person name="Detter J.C."/>
            <person name="Han C."/>
            <person name="Larimer F."/>
            <person name="Land M."/>
            <person name="Hauser L."/>
            <person name="Kyrpides N."/>
            <person name="Ovchinnikova G."/>
            <person name="Liberton M."/>
            <person name="Stoeckel J."/>
            <person name="Banerjee A."/>
            <person name="Singh A."/>
            <person name="Page L."/>
            <person name="Sato H."/>
            <person name="Zhao L."/>
            <person name="Sherman L."/>
            <person name="Pakrasi H."/>
            <person name="Richardson P."/>
        </authorList>
    </citation>
    <scope>NUCLEOTIDE SEQUENCE</scope>
    <source>
        <strain evidence="3">PCC 7425</strain>
    </source>
</reference>
<dbReference type="STRING" id="395961.Cyan7425_1437"/>
<evidence type="ECO:0000256" key="1">
    <source>
        <dbReference type="SAM" id="MobiDB-lite"/>
    </source>
</evidence>
<dbReference type="InterPro" id="IPR001646">
    <property type="entry name" value="5peptide_repeat"/>
</dbReference>
<feature type="transmembrane region" description="Helical" evidence="2">
    <location>
        <begin position="103"/>
        <end position="123"/>
    </location>
</feature>
<feature type="region of interest" description="Disordered" evidence="1">
    <location>
        <begin position="1"/>
        <end position="38"/>
    </location>
</feature>
<feature type="transmembrane region" description="Helical" evidence="2">
    <location>
        <begin position="143"/>
        <end position="161"/>
    </location>
</feature>
<evidence type="ECO:0000256" key="2">
    <source>
        <dbReference type="SAM" id="Phobius"/>
    </source>
</evidence>
<accession>B8HNS8</accession>
<gene>
    <name evidence="3" type="ordered locus">Cyan7425_1437</name>
</gene>
<dbReference type="HOGENOM" id="CLU_047710_0_0_3"/>
<sequence length="411" mass="44751">MTEQPPPSPTESSPAPTELESSEASGRNGNALNSKEPLSIQLPDKPRTLVAIVAVSLLLIGWFTAIPWLGIPAALVTLFLCLQVIWQPARQWLGTYLSLQQQWVFLAMVTALMAGVGLISLSSKNSQAFKQTNWDAVGALAEAFGAAGQILVALLAAYVAWRQYVISRDLTMQQNRITQQQTIDSYFQGIADLILNEEGLLEDWPPERAIAEGRTAAILGGLDAEGKAKVLRFLSSAKLLTPLKRDRLLGRAIFDGLGGYEEDIEFGVRVIDLLGMLVGADLSGTDLRSTELSEADLSDIRLRQCNLSRANLSRAILQGADLRGANLSRARFFYGSAENATPRDRLNPPDYKTGAQTGAVVEDADFSNVQELSEEQRYYCCAWGGYRTRATIPGGCAGIPNRLESSARELF</sequence>
<dbReference type="AlphaFoldDB" id="B8HNS8"/>
<keyword evidence="2" id="KW-0472">Membrane</keyword>
<feature type="transmembrane region" description="Helical" evidence="2">
    <location>
        <begin position="49"/>
        <end position="82"/>
    </location>
</feature>
<dbReference type="PANTHER" id="PTHR14136:SF17">
    <property type="entry name" value="BTB_POZ DOMAIN-CONTAINING PROTEIN KCTD9"/>
    <property type="match status" value="1"/>
</dbReference>
<dbReference type="SUPFAM" id="SSF141571">
    <property type="entry name" value="Pentapeptide repeat-like"/>
    <property type="match status" value="1"/>
</dbReference>
<feature type="compositionally biased region" description="Low complexity" evidence="1">
    <location>
        <begin position="10"/>
        <end position="25"/>
    </location>
</feature>
<proteinExistence type="predicted"/>
<dbReference type="Pfam" id="PF00805">
    <property type="entry name" value="Pentapeptide"/>
    <property type="match status" value="2"/>
</dbReference>
<dbReference type="EMBL" id="CP001344">
    <property type="protein sequence ID" value="ACL43809.1"/>
    <property type="molecule type" value="Genomic_DNA"/>
</dbReference>
<dbReference type="OrthoDB" id="503668at2"/>
<dbReference type="eggNOG" id="COG1357">
    <property type="taxonomic scope" value="Bacteria"/>
</dbReference>
<evidence type="ECO:0000313" key="3">
    <source>
        <dbReference type="EMBL" id="ACL43809.1"/>
    </source>
</evidence>
<keyword evidence="2" id="KW-0812">Transmembrane</keyword>
<dbReference type="PANTHER" id="PTHR14136">
    <property type="entry name" value="BTB_POZ DOMAIN-CONTAINING PROTEIN KCTD9"/>
    <property type="match status" value="1"/>
</dbReference>
<dbReference type="KEGG" id="cyn:Cyan7425_1437"/>
<keyword evidence="2" id="KW-1133">Transmembrane helix</keyword>
<organism evidence="3">
    <name type="scientific">Cyanothece sp. (strain PCC 7425 / ATCC 29141)</name>
    <dbReference type="NCBI Taxonomy" id="395961"/>
    <lineage>
        <taxon>Bacteria</taxon>
        <taxon>Bacillati</taxon>
        <taxon>Cyanobacteriota</taxon>
        <taxon>Cyanophyceae</taxon>
        <taxon>Gomontiellales</taxon>
        <taxon>Cyanothecaceae</taxon>
        <taxon>Cyanothece</taxon>
    </lineage>
</organism>
<name>B8HNS8_CYAP4</name>